<name>A0ABW2V0K5_9BACL</name>
<keyword evidence="2" id="KW-1185">Reference proteome</keyword>
<proteinExistence type="predicted"/>
<evidence type="ECO:0000313" key="2">
    <source>
        <dbReference type="Proteomes" id="UP001596528"/>
    </source>
</evidence>
<dbReference type="InterPro" id="IPR008930">
    <property type="entry name" value="Terpenoid_cyclase/PrenylTrfase"/>
</dbReference>
<dbReference type="EMBL" id="JBHTGQ010000016">
    <property type="protein sequence ID" value="MFC7749686.1"/>
    <property type="molecule type" value="Genomic_DNA"/>
</dbReference>
<dbReference type="Proteomes" id="UP001596528">
    <property type="component" value="Unassembled WGS sequence"/>
</dbReference>
<protein>
    <submittedName>
        <fullName evidence="1">Prenyltransferase/squalene oxidase repeat-containing protein</fullName>
    </submittedName>
</protein>
<sequence>MDNGQILERAKSFLYKNARLLDRRRYEYFFEQGSKEAVIEALRAYQNPDGGFGNALEPDIRCPHSQPVPTEMALAIMDEVDGFDPHVLDGIIRYLRKITLQDGGIPFVFRSAGDYPHAPWWAAEQDDQPSINPTGHIIGLLYKQNVRTDFYREEWFSKNAAYIWRVFEQEKPSGYHDGIQWITFLQHTPEQEKASAYWPVIDEWLLLPGTIERDPEAKGYVHKVLDWAPARGSYANKFISDADLHTHLQALVSQQQEDGGWPINWPPVSPGGEAEWRGWVTVQRLKTLKSYGMI</sequence>
<dbReference type="SUPFAM" id="SSF48239">
    <property type="entry name" value="Terpenoid cyclases/Protein prenyltransferases"/>
    <property type="match status" value="1"/>
</dbReference>
<dbReference type="RefSeq" id="WP_138790372.1">
    <property type="nucleotide sequence ID" value="NZ_JBHTGQ010000016.1"/>
</dbReference>
<evidence type="ECO:0000313" key="1">
    <source>
        <dbReference type="EMBL" id="MFC7749686.1"/>
    </source>
</evidence>
<reference evidence="2" key="1">
    <citation type="journal article" date="2019" name="Int. J. Syst. Evol. Microbiol.">
        <title>The Global Catalogue of Microorganisms (GCM) 10K type strain sequencing project: providing services to taxonomists for standard genome sequencing and annotation.</title>
        <authorList>
            <consortium name="The Broad Institute Genomics Platform"/>
            <consortium name="The Broad Institute Genome Sequencing Center for Infectious Disease"/>
            <person name="Wu L."/>
            <person name="Ma J."/>
        </authorList>
    </citation>
    <scope>NUCLEOTIDE SEQUENCE [LARGE SCALE GENOMIC DNA]</scope>
    <source>
        <strain evidence="2">JCM 18657</strain>
    </source>
</reference>
<gene>
    <name evidence="1" type="ORF">ACFQWB_07010</name>
</gene>
<organism evidence="1 2">
    <name type="scientific">Paenibacillus thermoaerophilus</name>
    <dbReference type="NCBI Taxonomy" id="1215385"/>
    <lineage>
        <taxon>Bacteria</taxon>
        <taxon>Bacillati</taxon>
        <taxon>Bacillota</taxon>
        <taxon>Bacilli</taxon>
        <taxon>Bacillales</taxon>
        <taxon>Paenibacillaceae</taxon>
        <taxon>Paenibacillus</taxon>
    </lineage>
</organism>
<accession>A0ABW2V0K5</accession>
<comment type="caution">
    <text evidence="1">The sequence shown here is derived from an EMBL/GenBank/DDBJ whole genome shotgun (WGS) entry which is preliminary data.</text>
</comment>